<accession>A0A0A9W5D6</accession>
<proteinExistence type="predicted"/>
<protein>
    <submittedName>
        <fullName evidence="1">Fibroblast growth factor receptor-like 1</fullName>
    </submittedName>
</protein>
<feature type="non-terminal residue" evidence="1">
    <location>
        <position position="1"/>
    </location>
</feature>
<dbReference type="EMBL" id="GBHO01040570">
    <property type="protein sequence ID" value="JAG03034.1"/>
    <property type="molecule type" value="Transcribed_RNA"/>
</dbReference>
<name>A0A0A9W5D6_LYGHE</name>
<keyword evidence="1" id="KW-0675">Receptor</keyword>
<reference evidence="1" key="1">
    <citation type="journal article" date="2014" name="PLoS ONE">
        <title>Transcriptome-Based Identification of ABC Transporters in the Western Tarnished Plant Bug Lygus hesperus.</title>
        <authorList>
            <person name="Hull J.J."/>
            <person name="Chaney K."/>
            <person name="Geib S.M."/>
            <person name="Fabrick J.A."/>
            <person name="Brent C.S."/>
            <person name="Walsh D."/>
            <person name="Lavine L.C."/>
        </authorList>
    </citation>
    <scope>NUCLEOTIDE SEQUENCE</scope>
</reference>
<gene>
    <name evidence="1" type="primary">Fgfrl1</name>
    <name evidence="1" type="ORF">CM83_9253</name>
</gene>
<dbReference type="PANTHER" id="PTHR22954">
    <property type="entry name" value="RETROVIRAL PROTEASE-RELATED"/>
    <property type="match status" value="1"/>
</dbReference>
<evidence type="ECO:0000313" key="1">
    <source>
        <dbReference type="EMBL" id="JAG03034.1"/>
    </source>
</evidence>
<sequence length="210" mass="23425">AAYNKKNDVEENLEDQVAKFETNYYHVKAVFSTLTPVPSEQSLIDVHNVSLSPGNPAKPSIQLPKLKLPTFDGTLREWQGFSELFRATVHDNHAIADVQRHAYLRAALQGEALSLVSALPLTGPNYGVAWNILKQQYDNTHLQTSAHLEKLFALPVTSANPSLIRSFACQISESMGALEAIGHNVQGWVVPLLFLLCQKLHNKLREDWET</sequence>
<dbReference type="InterPro" id="IPR005312">
    <property type="entry name" value="DUF1759"/>
</dbReference>
<organism evidence="1">
    <name type="scientific">Lygus hesperus</name>
    <name type="common">Western plant bug</name>
    <dbReference type="NCBI Taxonomy" id="30085"/>
    <lineage>
        <taxon>Eukaryota</taxon>
        <taxon>Metazoa</taxon>
        <taxon>Ecdysozoa</taxon>
        <taxon>Arthropoda</taxon>
        <taxon>Hexapoda</taxon>
        <taxon>Insecta</taxon>
        <taxon>Pterygota</taxon>
        <taxon>Neoptera</taxon>
        <taxon>Paraneoptera</taxon>
        <taxon>Hemiptera</taxon>
        <taxon>Heteroptera</taxon>
        <taxon>Panheteroptera</taxon>
        <taxon>Cimicomorpha</taxon>
        <taxon>Miridae</taxon>
        <taxon>Mirini</taxon>
        <taxon>Lygus</taxon>
    </lineage>
</organism>
<dbReference type="PANTHER" id="PTHR22954:SF3">
    <property type="entry name" value="PROTEIN CBG08539"/>
    <property type="match status" value="1"/>
</dbReference>
<reference evidence="1" key="2">
    <citation type="submission" date="2014-07" db="EMBL/GenBank/DDBJ databases">
        <authorList>
            <person name="Hull J."/>
        </authorList>
    </citation>
    <scope>NUCLEOTIDE SEQUENCE</scope>
</reference>
<dbReference type="AlphaFoldDB" id="A0A0A9W5D6"/>
<feature type="non-terminal residue" evidence="1">
    <location>
        <position position="210"/>
    </location>
</feature>
<dbReference type="Pfam" id="PF03564">
    <property type="entry name" value="DUF1759"/>
    <property type="match status" value="1"/>
</dbReference>